<dbReference type="Pfam" id="PF08502">
    <property type="entry name" value="LeuA_dimer"/>
    <property type="match status" value="1"/>
</dbReference>
<evidence type="ECO:0000256" key="4">
    <source>
        <dbReference type="ARBA" id="ARBA00022624"/>
    </source>
</evidence>
<dbReference type="Pfam" id="PF22617">
    <property type="entry name" value="HCS_D2"/>
    <property type="match status" value="1"/>
</dbReference>
<keyword evidence="6" id="KW-0100">Branched-chain amino acid biosynthesis</keyword>
<dbReference type="Gene3D" id="1.10.238.260">
    <property type="match status" value="1"/>
</dbReference>
<evidence type="ECO:0000259" key="10">
    <source>
        <dbReference type="PROSITE" id="PS50991"/>
    </source>
</evidence>
<sequence length="538" mass="59409">MKDRHAIELYDTTLRDGTQGEKINLSVQDKLLIAEKLDEFGTDYIEGGWPSSNPKDEEFFRKALGLRLKNAKIAAFGSTARKLENIENDPNLTGLLKSETPVITIFGKTWKAHSAVGLGLSDEENSELIYKSVEFLKKQGREVLFDAEHFFDGYKDNPAFATDMLRAASQAGADRLVLCDTNGGSLPHEVYDIVKTLAGKLDTPLGIHTHNDSDLAVANALSALRAGAIHVQGTVNGIGERCGNANLISIIPNVILKMNGRFIHRLELNQLTSLSKFVYEILNLPPDNRAPFVGRSAFAHKGGIHVSAVLKESSLYEHIDPKTVGNRQRVLVSELAGQSNIRYKARELGIELPEENAALFRTMVQRIKKLEHEGFQFDVAEASFELLLRQEMGQFTPFFEVLESKVHIESGKNREPMDQAVMKIAVHDDIELTAADGDGPVNALDKALRKALRPFYPEIRAMKLIDYKVRVLEEKKGTSAKVRVLIESSDSESTWSTVGVSTNIIDASLLALSDSINFHLFNTRKSAGTPALSALSSQ</sequence>
<comment type="pathway">
    <text evidence="1">Amino-acid biosynthesis; L-isoleucine biosynthesis; 2-oxobutanoate from pyruvate: step 1/3.</text>
</comment>
<comment type="caution">
    <text evidence="11">The sequence shown here is derived from an EMBL/GenBank/DDBJ whole genome shotgun (WGS) entry which is preliminary data.</text>
</comment>
<dbReference type="SUPFAM" id="SSF110921">
    <property type="entry name" value="2-isopropylmalate synthase LeuA, allosteric (dimerisation) domain"/>
    <property type="match status" value="1"/>
</dbReference>
<dbReference type="GO" id="GO:0009097">
    <property type="term" value="P:isoleucine biosynthetic process"/>
    <property type="evidence" value="ECO:0007669"/>
    <property type="project" value="UniProtKB-UniRule"/>
</dbReference>
<dbReference type="InterPro" id="IPR002034">
    <property type="entry name" value="AIPM/Hcit_synth_CS"/>
</dbReference>
<keyword evidence="4" id="KW-0412">Isoleucine biosynthesis</keyword>
<dbReference type="Pfam" id="PF00682">
    <property type="entry name" value="HMGL-like"/>
    <property type="match status" value="1"/>
</dbReference>
<keyword evidence="3" id="KW-0028">Amino-acid biosynthesis</keyword>
<evidence type="ECO:0000256" key="1">
    <source>
        <dbReference type="ARBA" id="ARBA00004743"/>
    </source>
</evidence>
<reference evidence="11" key="1">
    <citation type="journal article" date="2020" name="mSystems">
        <title>Genome- and Community-Level Interaction Insights into Carbon Utilization and Element Cycling Functions of Hydrothermarchaeota in Hydrothermal Sediment.</title>
        <authorList>
            <person name="Zhou Z."/>
            <person name="Liu Y."/>
            <person name="Xu W."/>
            <person name="Pan J."/>
            <person name="Luo Z.H."/>
            <person name="Li M."/>
        </authorList>
    </citation>
    <scope>NUCLEOTIDE SEQUENCE [LARGE SCALE GENOMIC DNA]</scope>
    <source>
        <strain evidence="11">SpSt-1181</strain>
    </source>
</reference>
<dbReference type="PROSITE" id="PS50991">
    <property type="entry name" value="PYR_CT"/>
    <property type="match status" value="1"/>
</dbReference>
<dbReference type="GO" id="GO:0009098">
    <property type="term" value="P:L-leucine biosynthetic process"/>
    <property type="evidence" value="ECO:0007669"/>
    <property type="project" value="InterPro"/>
</dbReference>
<protein>
    <recommendedName>
        <fullName evidence="8">Citramalate synthase</fullName>
        <ecNumber evidence="8">2.3.3.21</ecNumber>
    </recommendedName>
</protein>
<feature type="domain" description="Pyruvate carboxyltransferase" evidence="10">
    <location>
        <begin position="7"/>
        <end position="272"/>
    </location>
</feature>
<evidence type="ECO:0000256" key="5">
    <source>
        <dbReference type="ARBA" id="ARBA00022679"/>
    </source>
</evidence>
<dbReference type="PANTHER" id="PTHR43538:SF1">
    <property type="entry name" value="(R)-CITRAMALATE SYNTHASE"/>
    <property type="match status" value="1"/>
</dbReference>
<organism evidence="11">
    <name type="scientific">Prosthecochloris aestuarii</name>
    <dbReference type="NCBI Taxonomy" id="1102"/>
    <lineage>
        <taxon>Bacteria</taxon>
        <taxon>Pseudomonadati</taxon>
        <taxon>Chlorobiota</taxon>
        <taxon>Chlorobiia</taxon>
        <taxon>Chlorobiales</taxon>
        <taxon>Chlorobiaceae</taxon>
        <taxon>Prosthecochloris</taxon>
    </lineage>
</organism>
<dbReference type="EMBL" id="DSBW01000139">
    <property type="protein sequence ID" value="HED31258.1"/>
    <property type="molecule type" value="Genomic_DNA"/>
</dbReference>
<comment type="catalytic activity">
    <reaction evidence="7">
        <text>pyruvate + acetyl-CoA + H2O = (3R)-citramalate + CoA + H(+)</text>
        <dbReference type="Rhea" id="RHEA:19045"/>
        <dbReference type="ChEBI" id="CHEBI:15361"/>
        <dbReference type="ChEBI" id="CHEBI:15377"/>
        <dbReference type="ChEBI" id="CHEBI:15378"/>
        <dbReference type="ChEBI" id="CHEBI:30934"/>
        <dbReference type="ChEBI" id="CHEBI:57287"/>
        <dbReference type="ChEBI" id="CHEBI:57288"/>
        <dbReference type="EC" id="2.3.3.21"/>
    </reaction>
</comment>
<dbReference type="InterPro" id="IPR000891">
    <property type="entry name" value="PYR_CT"/>
</dbReference>
<dbReference type="SMART" id="SM00917">
    <property type="entry name" value="LeuA_dimer"/>
    <property type="match status" value="1"/>
</dbReference>
<accession>A0A831SUS1</accession>
<dbReference type="InterPro" id="IPR005675">
    <property type="entry name" value="Citramal_synthase"/>
</dbReference>
<dbReference type="Gene3D" id="3.30.160.270">
    <property type="match status" value="1"/>
</dbReference>
<gene>
    <name evidence="11" type="ORF">ENN50_06180</name>
</gene>
<dbReference type="NCBIfam" id="TIGR00977">
    <property type="entry name" value="citramal_synth"/>
    <property type="match status" value="1"/>
</dbReference>
<evidence type="ECO:0000313" key="11">
    <source>
        <dbReference type="EMBL" id="HED31258.1"/>
    </source>
</evidence>
<keyword evidence="5 9" id="KW-0808">Transferase</keyword>
<evidence type="ECO:0000256" key="7">
    <source>
        <dbReference type="ARBA" id="ARBA00048263"/>
    </source>
</evidence>
<comment type="similarity">
    <text evidence="2 9">Belongs to the alpha-IPM synthase/homocitrate synthase family.</text>
</comment>
<evidence type="ECO:0000256" key="3">
    <source>
        <dbReference type="ARBA" id="ARBA00022605"/>
    </source>
</evidence>
<evidence type="ECO:0000256" key="2">
    <source>
        <dbReference type="ARBA" id="ARBA00006154"/>
    </source>
</evidence>
<dbReference type="CDD" id="cd07941">
    <property type="entry name" value="DRE_TIM_LeuA3"/>
    <property type="match status" value="1"/>
</dbReference>
<dbReference type="InterPro" id="IPR036230">
    <property type="entry name" value="LeuA_allosteric_dom_sf"/>
</dbReference>
<dbReference type="GO" id="GO:0043714">
    <property type="term" value="F:(R)-citramalate synthase activity"/>
    <property type="evidence" value="ECO:0007669"/>
    <property type="project" value="UniProtKB-UniRule"/>
</dbReference>
<dbReference type="AlphaFoldDB" id="A0A831SUS1"/>
<dbReference type="GO" id="GO:0003852">
    <property type="term" value="F:2-isopropylmalate synthase activity"/>
    <property type="evidence" value="ECO:0007669"/>
    <property type="project" value="InterPro"/>
</dbReference>
<dbReference type="InterPro" id="IPR013709">
    <property type="entry name" value="2-isopropylmalate_synth_dimer"/>
</dbReference>
<name>A0A831SUS1_PROAE</name>
<dbReference type="UniPathway" id="UPA00047">
    <property type="reaction ID" value="UER00066"/>
</dbReference>
<dbReference type="PROSITE" id="PS00815">
    <property type="entry name" value="AIPM_HOMOCIT_SYNTH_1"/>
    <property type="match status" value="1"/>
</dbReference>
<dbReference type="SUPFAM" id="SSF51569">
    <property type="entry name" value="Aldolase"/>
    <property type="match status" value="1"/>
</dbReference>
<dbReference type="InterPro" id="IPR054691">
    <property type="entry name" value="LeuA/HCS_post-cat"/>
</dbReference>
<dbReference type="Proteomes" id="UP000886335">
    <property type="component" value="Unassembled WGS sequence"/>
</dbReference>
<dbReference type="InterPro" id="IPR013785">
    <property type="entry name" value="Aldolase_TIM"/>
</dbReference>
<proteinExistence type="inferred from homology"/>
<evidence type="ECO:0000256" key="8">
    <source>
        <dbReference type="NCBIfam" id="TIGR00977"/>
    </source>
</evidence>
<evidence type="ECO:0000256" key="6">
    <source>
        <dbReference type="ARBA" id="ARBA00023304"/>
    </source>
</evidence>
<dbReference type="EC" id="2.3.3.21" evidence="8"/>
<evidence type="ECO:0000256" key="9">
    <source>
        <dbReference type="RuleBase" id="RU003523"/>
    </source>
</evidence>
<dbReference type="Gene3D" id="3.20.20.70">
    <property type="entry name" value="Aldolase class I"/>
    <property type="match status" value="1"/>
</dbReference>
<dbReference type="PANTHER" id="PTHR43538">
    <property type="entry name" value="ALPHA-IPM SYNTHASE/HOMOCITRATE SYNTHASE"/>
    <property type="match status" value="1"/>
</dbReference>